<dbReference type="Proteomes" id="UP000240653">
    <property type="component" value="Unassembled WGS sequence"/>
</dbReference>
<dbReference type="Gene3D" id="1.10.3720.10">
    <property type="entry name" value="MetI-like"/>
    <property type="match status" value="2"/>
</dbReference>
<dbReference type="CDD" id="cd06261">
    <property type="entry name" value="TM_PBP2"/>
    <property type="match status" value="2"/>
</dbReference>
<feature type="transmembrane region" description="Helical" evidence="5">
    <location>
        <begin position="487"/>
        <end position="508"/>
    </location>
</feature>
<accession>A0A2P7RSN8</accession>
<feature type="transmembrane region" description="Helical" evidence="5">
    <location>
        <begin position="370"/>
        <end position="391"/>
    </location>
</feature>
<feature type="transmembrane region" description="Helical" evidence="5">
    <location>
        <begin position="188"/>
        <end position="210"/>
    </location>
</feature>
<dbReference type="EMBL" id="PXYL01000030">
    <property type="protein sequence ID" value="PSJ53221.1"/>
    <property type="molecule type" value="Genomic_DNA"/>
</dbReference>
<feature type="transmembrane region" description="Helical" evidence="5">
    <location>
        <begin position="520"/>
        <end position="541"/>
    </location>
</feature>
<organism evidence="7 8">
    <name type="scientific">Pseudaminobacter soli</name>
    <name type="common">ex Li et al. 2025</name>
    <dbReference type="NCBI Taxonomy" id="1295366"/>
    <lineage>
        <taxon>Bacteria</taxon>
        <taxon>Pseudomonadati</taxon>
        <taxon>Pseudomonadota</taxon>
        <taxon>Alphaproteobacteria</taxon>
        <taxon>Hyphomicrobiales</taxon>
        <taxon>Phyllobacteriaceae</taxon>
        <taxon>Pseudaminobacter</taxon>
    </lineage>
</organism>
<feature type="transmembrane region" description="Helical" evidence="5">
    <location>
        <begin position="268"/>
        <end position="290"/>
    </location>
</feature>
<feature type="transmembrane region" description="Helical" evidence="5">
    <location>
        <begin position="222"/>
        <end position="244"/>
    </location>
</feature>
<feature type="transmembrane region" description="Helical" evidence="5">
    <location>
        <begin position="610"/>
        <end position="636"/>
    </location>
</feature>
<dbReference type="PANTHER" id="PTHR43496:SF1">
    <property type="entry name" value="POLYGALACTURONAN_RHAMNOGALACTURONAN TRANSPORT SYSTEM PERMEASE PROTEIN YTEP"/>
    <property type="match status" value="1"/>
</dbReference>
<evidence type="ECO:0000256" key="5">
    <source>
        <dbReference type="RuleBase" id="RU363032"/>
    </source>
</evidence>
<evidence type="ECO:0000256" key="2">
    <source>
        <dbReference type="ARBA" id="ARBA00022692"/>
    </source>
</evidence>
<keyword evidence="8" id="KW-1185">Reference proteome</keyword>
<dbReference type="InterPro" id="IPR035906">
    <property type="entry name" value="MetI-like_sf"/>
</dbReference>
<evidence type="ECO:0000313" key="8">
    <source>
        <dbReference type="Proteomes" id="UP000240653"/>
    </source>
</evidence>
<dbReference type="RefSeq" id="WP_106727340.1">
    <property type="nucleotide sequence ID" value="NZ_PXYL01000030.1"/>
</dbReference>
<evidence type="ECO:0000256" key="4">
    <source>
        <dbReference type="ARBA" id="ARBA00023136"/>
    </source>
</evidence>
<dbReference type="SUPFAM" id="SSF161098">
    <property type="entry name" value="MetI-like"/>
    <property type="match status" value="2"/>
</dbReference>
<feature type="transmembrane region" description="Helical" evidence="5">
    <location>
        <begin position="331"/>
        <end position="350"/>
    </location>
</feature>
<gene>
    <name evidence="7" type="ORF">C7I85_28320</name>
</gene>
<dbReference type="AlphaFoldDB" id="A0A2P7RSN8"/>
<reference evidence="7 8" key="1">
    <citation type="submission" date="2018-03" db="EMBL/GenBank/DDBJ databases">
        <title>The draft genome of Mesorhizobium soli JCM 19897.</title>
        <authorList>
            <person name="Li L."/>
            <person name="Liu L."/>
            <person name="Liang L."/>
            <person name="Wang T."/>
            <person name="Zhang X."/>
        </authorList>
    </citation>
    <scope>NUCLEOTIDE SEQUENCE [LARGE SCALE GENOMIC DNA]</scope>
    <source>
        <strain evidence="7 8">JCM 19897</strain>
    </source>
</reference>
<feature type="domain" description="ABC transmembrane type-1" evidence="6">
    <location>
        <begin position="184"/>
        <end position="391"/>
    </location>
</feature>
<protein>
    <recommendedName>
        <fullName evidence="6">ABC transmembrane type-1 domain-containing protein</fullName>
    </recommendedName>
</protein>
<dbReference type="OrthoDB" id="7908600at2"/>
<feature type="transmembrane region" description="Helical" evidence="5">
    <location>
        <begin position="553"/>
        <end position="576"/>
    </location>
</feature>
<dbReference type="Pfam" id="PF00528">
    <property type="entry name" value="BPD_transp_1"/>
    <property type="match status" value="2"/>
</dbReference>
<keyword evidence="4 5" id="KW-0472">Membrane</keyword>
<dbReference type="GO" id="GO:0005886">
    <property type="term" value="C:plasma membrane"/>
    <property type="evidence" value="ECO:0007669"/>
    <property type="project" value="UniProtKB-SubCell"/>
</dbReference>
<dbReference type="InterPro" id="IPR000515">
    <property type="entry name" value="MetI-like"/>
</dbReference>
<dbReference type="PROSITE" id="PS50928">
    <property type="entry name" value="ABC_TM1"/>
    <property type="match status" value="2"/>
</dbReference>
<keyword evidence="5" id="KW-0813">Transport</keyword>
<comment type="subcellular location">
    <subcellularLocation>
        <location evidence="1 5">Cell membrane</location>
        <topology evidence="1 5">Multi-pass membrane protein</topology>
    </subcellularLocation>
</comment>
<dbReference type="PANTHER" id="PTHR43496">
    <property type="entry name" value="PROTEIN LPLB"/>
    <property type="match status" value="1"/>
</dbReference>
<feature type="domain" description="ABC transmembrane type-1" evidence="6">
    <location>
        <begin position="483"/>
        <end position="677"/>
    </location>
</feature>
<evidence type="ECO:0000256" key="1">
    <source>
        <dbReference type="ARBA" id="ARBA00004651"/>
    </source>
</evidence>
<evidence type="ECO:0000313" key="7">
    <source>
        <dbReference type="EMBL" id="PSJ53221.1"/>
    </source>
</evidence>
<keyword evidence="3 5" id="KW-1133">Transmembrane helix</keyword>
<comment type="caution">
    <text evidence="7">The sequence shown here is derived from an EMBL/GenBank/DDBJ whole genome shotgun (WGS) entry which is preliminary data.</text>
</comment>
<evidence type="ECO:0000256" key="3">
    <source>
        <dbReference type="ARBA" id="ARBA00022989"/>
    </source>
</evidence>
<keyword evidence="2 5" id="KW-0812">Transmembrane</keyword>
<name>A0A2P7RSN8_9HYPH</name>
<comment type="similarity">
    <text evidence="5">Belongs to the binding-protein-dependent transport system permease family.</text>
</comment>
<sequence>MMRLMRQLPRAVVTGILAFLLAVFIAVPIGMVLLESFVISGPMPPARLKAVTMEAIAELPSSERASTVQRWVDTATEAERVEATAAAFNLAEVPIAWDRSAAYSEQVKAIEAAMASLAAEVRATIEDNYAISHVMLHKRTALAFKVKDRLGPQAFDTLRNGTDDRWGLDHYLKPFQDSYLRNAAINSLVLAAFSVIFTVSLAFALAYGINCGGVPWPSAMRVAFLMPLVAPPVLIATATVMLFGRRGLVTHAFLDQGLGLINADETNLYGFFGVVLAQVLSFVPATLIIFDNVMRRQDGRIDEAAAGLGADHFTTFRHVTLPLALPALKRAVVLVFIMSLTDFGNPMILGRDTPVLAGVVYDEITAYRNTPLAAALCVWLIIPSFLLYLGLETFGRRKGYSSTSASSRSELSMPRSWRIALTSIAGTVVALIFAIYGTMGLGAVTRVWGVDWSPTLGYFSASGVNVGLAGTGYGSSDRGLDVVWDSVRLATIAGPLGGLFAIVIAYVVERLRPPGANLIVFLALVPAILPGIIFGIGYIVAFNLPFGIDSLSLTGTSAILVLNILFANVFVGVLAARAALQRMDRSVDEAAESLGAGLVSRFVRVTLPMLLPALLLGMLYVFIDALTTLSSVIFLVSGNHKLASVAIFNHANSGEYGYAAAKSLVLLAFAIAAMGLAWLIEKRKSLVSRRLSLRRWSPLPRFSTNNR</sequence>
<dbReference type="GO" id="GO:0055085">
    <property type="term" value="P:transmembrane transport"/>
    <property type="evidence" value="ECO:0007669"/>
    <property type="project" value="InterPro"/>
</dbReference>
<proteinExistence type="inferred from homology"/>
<feature type="transmembrane region" description="Helical" evidence="5">
    <location>
        <begin position="656"/>
        <end position="680"/>
    </location>
</feature>
<evidence type="ECO:0000259" key="6">
    <source>
        <dbReference type="PROSITE" id="PS50928"/>
    </source>
</evidence>